<evidence type="ECO:0000256" key="2">
    <source>
        <dbReference type="ARBA" id="ARBA00022670"/>
    </source>
</evidence>
<keyword evidence="6" id="KW-0732">Signal</keyword>
<dbReference type="InterPro" id="IPR023828">
    <property type="entry name" value="Peptidase_S8_Ser-AS"/>
</dbReference>
<evidence type="ECO:0000256" key="5">
    <source>
        <dbReference type="PROSITE-ProRule" id="PRU01240"/>
    </source>
</evidence>
<feature type="active site" description="Charge relay system" evidence="5">
    <location>
        <position position="210"/>
    </location>
</feature>
<protein>
    <recommendedName>
        <fullName evidence="7">Peptidase S8/S53 domain-containing protein</fullName>
    </recommendedName>
</protein>
<dbReference type="PROSITE" id="PS51892">
    <property type="entry name" value="SUBTILASE"/>
    <property type="match status" value="1"/>
</dbReference>
<dbReference type="Pfam" id="PF00082">
    <property type="entry name" value="Peptidase_S8"/>
    <property type="match status" value="1"/>
</dbReference>
<keyword evidence="3 5" id="KW-0378">Hydrolase</keyword>
<sequence>MNCILCKKGTAMRGKWHWIGLIALATALPAHAQLAPTLPSLPLSPGPVLDRVGQDLERVTGNVAQRLEDIRQTAAAQLVRDNPDRIALDPDGFPARAGEVTVDDPDGALIEKAMAKGYRVIAREDVLGVGFVRLSVPRGRSLGQAIRELRKLGGKDVSADQLHMPSGAVPGRPAPPAPGNGPMVGVIDGGVGGAALASGFASGAPRANDHGTAVASLIAGAGTVRGGLPGARIASADVYGSDPAGGNATAIARAIGWMVQNRVSVVTISLVGPPNPVLGKVIAAAQARGTVIVAAVGNNGPAAPPAYPASYPGVVAVTGIDGRGRVLIESGRATHLDYAAPGADMLAMASNGRTMRVRGTSFAAPFVAATIARFYSAPDSPGLRAAMARVDSQARDAGSRGPDRLYGRGVLCEACRTPAQ</sequence>
<keyword evidence="9" id="KW-1185">Reference proteome</keyword>
<dbReference type="AlphaFoldDB" id="A0A7W6JRN4"/>
<gene>
    <name evidence="8" type="ORF">GGR46_001781</name>
</gene>
<proteinExistence type="inferred from homology"/>
<evidence type="ECO:0000256" key="3">
    <source>
        <dbReference type="ARBA" id="ARBA00022801"/>
    </source>
</evidence>
<comment type="caution">
    <text evidence="8">The sequence shown here is derived from an EMBL/GenBank/DDBJ whole genome shotgun (WGS) entry which is preliminary data.</text>
</comment>
<dbReference type="CDD" id="cd05561">
    <property type="entry name" value="Peptidases_S8_4"/>
    <property type="match status" value="1"/>
</dbReference>
<evidence type="ECO:0000256" key="1">
    <source>
        <dbReference type="ARBA" id="ARBA00011073"/>
    </source>
</evidence>
<evidence type="ECO:0000259" key="7">
    <source>
        <dbReference type="Pfam" id="PF00082"/>
    </source>
</evidence>
<evidence type="ECO:0000313" key="9">
    <source>
        <dbReference type="Proteomes" id="UP000557392"/>
    </source>
</evidence>
<dbReference type="PANTHER" id="PTHR43806:SF11">
    <property type="entry name" value="CEREVISIN-RELATED"/>
    <property type="match status" value="1"/>
</dbReference>
<accession>A0A7W6JRN4</accession>
<name>A0A7W6JRN4_9SPHN</name>
<dbReference type="InterPro" id="IPR036852">
    <property type="entry name" value="Peptidase_S8/S53_dom_sf"/>
</dbReference>
<dbReference type="InterPro" id="IPR015500">
    <property type="entry name" value="Peptidase_S8_subtilisin-rel"/>
</dbReference>
<keyword evidence="4 5" id="KW-0720">Serine protease</keyword>
<dbReference type="InterPro" id="IPR050131">
    <property type="entry name" value="Peptidase_S8_subtilisin-like"/>
</dbReference>
<dbReference type="InterPro" id="IPR000209">
    <property type="entry name" value="Peptidase_S8/S53_dom"/>
</dbReference>
<organism evidence="8 9">
    <name type="scientific">Sphingomonas kyeonggiensis</name>
    <dbReference type="NCBI Taxonomy" id="1268553"/>
    <lineage>
        <taxon>Bacteria</taxon>
        <taxon>Pseudomonadati</taxon>
        <taxon>Pseudomonadota</taxon>
        <taxon>Alphaproteobacteria</taxon>
        <taxon>Sphingomonadales</taxon>
        <taxon>Sphingomonadaceae</taxon>
        <taxon>Sphingomonas</taxon>
    </lineage>
</organism>
<keyword evidence="2 5" id="KW-0645">Protease</keyword>
<evidence type="ECO:0000256" key="6">
    <source>
        <dbReference type="SAM" id="SignalP"/>
    </source>
</evidence>
<dbReference type="SUPFAM" id="SSF52743">
    <property type="entry name" value="Subtilisin-like"/>
    <property type="match status" value="1"/>
</dbReference>
<evidence type="ECO:0000313" key="8">
    <source>
        <dbReference type="EMBL" id="MBB4098248.1"/>
    </source>
</evidence>
<dbReference type="Gene3D" id="3.40.50.200">
    <property type="entry name" value="Peptidase S8/S53 domain"/>
    <property type="match status" value="1"/>
</dbReference>
<dbReference type="GO" id="GO:0006508">
    <property type="term" value="P:proteolysis"/>
    <property type="evidence" value="ECO:0007669"/>
    <property type="project" value="UniProtKB-KW"/>
</dbReference>
<feature type="active site" description="Charge relay system" evidence="5">
    <location>
        <position position="188"/>
    </location>
</feature>
<dbReference type="GO" id="GO:0004252">
    <property type="term" value="F:serine-type endopeptidase activity"/>
    <property type="evidence" value="ECO:0007669"/>
    <property type="project" value="UniProtKB-UniRule"/>
</dbReference>
<feature type="signal peptide" evidence="6">
    <location>
        <begin position="1"/>
        <end position="32"/>
    </location>
</feature>
<feature type="domain" description="Peptidase S8/S53" evidence="7">
    <location>
        <begin position="204"/>
        <end position="409"/>
    </location>
</feature>
<comment type="similarity">
    <text evidence="1 5">Belongs to the peptidase S8 family.</text>
</comment>
<dbReference type="PROSITE" id="PS00138">
    <property type="entry name" value="SUBTILASE_SER"/>
    <property type="match status" value="1"/>
</dbReference>
<dbReference type="Proteomes" id="UP000557392">
    <property type="component" value="Unassembled WGS sequence"/>
</dbReference>
<dbReference type="PANTHER" id="PTHR43806">
    <property type="entry name" value="PEPTIDASE S8"/>
    <property type="match status" value="1"/>
</dbReference>
<feature type="chain" id="PRO_5031078936" description="Peptidase S8/S53 domain-containing protein" evidence="6">
    <location>
        <begin position="33"/>
        <end position="420"/>
    </location>
</feature>
<reference evidence="8 9" key="1">
    <citation type="submission" date="2020-08" db="EMBL/GenBank/DDBJ databases">
        <title>Genomic Encyclopedia of Type Strains, Phase IV (KMG-IV): sequencing the most valuable type-strain genomes for metagenomic binning, comparative biology and taxonomic classification.</title>
        <authorList>
            <person name="Goeker M."/>
        </authorList>
    </citation>
    <scope>NUCLEOTIDE SEQUENCE [LARGE SCALE GENOMIC DNA]</scope>
    <source>
        <strain evidence="8 9">DSM 101806</strain>
    </source>
</reference>
<dbReference type="RefSeq" id="WP_183996544.1">
    <property type="nucleotide sequence ID" value="NZ_JACIEH010000001.1"/>
</dbReference>
<evidence type="ECO:0000256" key="4">
    <source>
        <dbReference type="ARBA" id="ARBA00022825"/>
    </source>
</evidence>
<feature type="active site" description="Charge relay system" evidence="5">
    <location>
        <position position="361"/>
    </location>
</feature>
<dbReference type="PRINTS" id="PR00723">
    <property type="entry name" value="SUBTILISIN"/>
</dbReference>
<dbReference type="EMBL" id="JACIEH010000001">
    <property type="protein sequence ID" value="MBB4098248.1"/>
    <property type="molecule type" value="Genomic_DNA"/>
</dbReference>